<evidence type="ECO:0000256" key="1">
    <source>
        <dbReference type="SAM" id="SignalP"/>
    </source>
</evidence>
<sequence>MMKCVKIILFYIFISCAVFDATAQSISVNDSYTAQQLVENVLVNSSCANVSNFVVKGDSFSGTRNSYGYFNSGTSNFPFAEGVLLSTWSSKNSEGPYISNRGGGNSSWIGDSDLEQAIGITNTVNATILEFDFIALTDFISFNYIFASNEYQDDFPCNYSDGFAFLIKEKNTASYINLAVLPESSTPVSSKNIHPLINAIPNSTEPIKSCGPENEFFFGGYNTVTSPINYAGQTKVLTAQTNVQPGKTYHIKLVIADQRNQYFDSAVFLEAGSFLPKIDLGSDRLLATNNPICFGESYTIDTKLPSSLGYTYKWFKDNVEFTNNSPTFLVTSPGIYKVDVQLTTSCVATEEIKIEYTPEIILNDTSLTQCDIDNDGISIFNLTKVDAIVKNNASNLSAVVYYESLVDAVAKNNPITNPTSYSNKFNNQSLFARVSNSFNCANYAEVKLIISNNAIANQNPISTCDTDGTNDGLSQFDLNVQVTPQVLTGLHTGLIVEYFLNHTDAIDQQNVLPNIFKNTVATQQIIYARIVNGTDCYAITPIVLKVNTFDPTNFQDETLFLCQTGSINLTVNSGFSSYLWNTGASSNTITVTSPGDYSVTVTNFDGCKKTKKIRVDVSGIGTITGVKVNDFEGNKNSITIEYNGIGDYEFSIDGSFFQDSPMFNGVAPGEYLVYVRDKNGCGISIPYVAYVLDYPRYFTPNNDGYNDIWVIKNMDDLPQSTLYIFDRYGKLLKQLNETDNGWNGTFNGFALPTDDYWFHLKLENGKTIIGHFSLKR</sequence>
<evidence type="ECO:0000313" key="4">
    <source>
        <dbReference type="Proteomes" id="UP000254518"/>
    </source>
</evidence>
<dbReference type="Proteomes" id="UP000254518">
    <property type="component" value="Unassembled WGS sequence"/>
</dbReference>
<keyword evidence="4" id="KW-1185">Reference proteome</keyword>
<evidence type="ECO:0000313" key="3">
    <source>
        <dbReference type="EMBL" id="TWI50632.1"/>
    </source>
</evidence>
<dbReference type="NCBIfam" id="TIGR04131">
    <property type="entry name" value="Bac_Flav_CTERM"/>
    <property type="match status" value="1"/>
</dbReference>
<dbReference type="InterPro" id="IPR049804">
    <property type="entry name" value="Choice_anch_L"/>
</dbReference>
<evidence type="ECO:0000313" key="2">
    <source>
        <dbReference type="EMBL" id="RDI57568.1"/>
    </source>
</evidence>
<reference evidence="2 4" key="2">
    <citation type="submission" date="2018-07" db="EMBL/GenBank/DDBJ databases">
        <title>Genomic Encyclopedia of Type Strains, Phase IV (KMG-IV): sequencing the most valuable type-strain genomes for metagenomic binning, comparative biology and taxonomic classification.</title>
        <authorList>
            <person name="Goeker M."/>
        </authorList>
    </citation>
    <scope>NUCLEOTIDE SEQUENCE [LARGE SCALE GENOMIC DNA]</scope>
    <source>
        <strain evidence="2 4">DSM 19728</strain>
    </source>
</reference>
<dbReference type="Pfam" id="PF13585">
    <property type="entry name" value="CHU_C"/>
    <property type="match status" value="1"/>
</dbReference>
<organism evidence="3 5">
    <name type="scientific">Flavobacterium glaciei</name>
    <dbReference type="NCBI Taxonomy" id="386300"/>
    <lineage>
        <taxon>Bacteria</taxon>
        <taxon>Pseudomonadati</taxon>
        <taxon>Bacteroidota</taxon>
        <taxon>Flavobacteriia</taxon>
        <taxon>Flavobacteriales</taxon>
        <taxon>Flavobacteriaceae</taxon>
        <taxon>Flavobacterium</taxon>
    </lineage>
</organism>
<feature type="chain" id="PRO_5022969276" evidence="1">
    <location>
        <begin position="24"/>
        <end position="776"/>
    </location>
</feature>
<dbReference type="NCBIfam" id="NF038133">
    <property type="entry name" value="choice_anch_L"/>
    <property type="match status" value="1"/>
</dbReference>
<proteinExistence type="predicted"/>
<dbReference type="InterPro" id="IPR026341">
    <property type="entry name" value="T9SS_type_B"/>
</dbReference>
<dbReference type="Proteomes" id="UP000321392">
    <property type="component" value="Unassembled WGS sequence"/>
</dbReference>
<reference evidence="3 5" key="1">
    <citation type="journal article" date="2015" name="Stand. Genomic Sci.">
        <title>Genomic Encyclopedia of Bacterial and Archaeal Type Strains, Phase III: the genomes of soil and plant-associated and newly described type strains.</title>
        <authorList>
            <person name="Whitman W.B."/>
            <person name="Woyke T."/>
            <person name="Klenk H.P."/>
            <person name="Zhou Y."/>
            <person name="Lilburn T.G."/>
            <person name="Beck B.J."/>
            <person name="De Vos P."/>
            <person name="Vandamme P."/>
            <person name="Eisen J.A."/>
            <person name="Garrity G."/>
            <person name="Hugenholtz P."/>
            <person name="Kyrpides N.C."/>
        </authorList>
    </citation>
    <scope>NUCLEOTIDE SEQUENCE [LARGE SCALE GENOMIC DNA]</scope>
    <source>
        <strain evidence="3 5">CGMCC 1.5380</strain>
    </source>
</reference>
<comment type="caution">
    <text evidence="3">The sequence shown here is derived from an EMBL/GenBank/DDBJ whole genome shotgun (WGS) entry which is preliminary data.</text>
</comment>
<gene>
    <name evidence="2" type="ORF">DFR66_102184</name>
    <name evidence="3" type="ORF">IQ02_00534</name>
</gene>
<protein>
    <submittedName>
        <fullName evidence="3">Gliding motility-associated-like protein</fullName>
    </submittedName>
</protein>
<feature type="signal peptide" evidence="1">
    <location>
        <begin position="1"/>
        <end position="23"/>
    </location>
</feature>
<dbReference type="EMBL" id="QQBA01000002">
    <property type="protein sequence ID" value="RDI57568.1"/>
    <property type="molecule type" value="Genomic_DNA"/>
</dbReference>
<keyword evidence="1" id="KW-0732">Signal</keyword>
<dbReference type="EMBL" id="VLKX01000002">
    <property type="protein sequence ID" value="TWI50632.1"/>
    <property type="molecule type" value="Genomic_DNA"/>
</dbReference>
<evidence type="ECO:0000313" key="5">
    <source>
        <dbReference type="Proteomes" id="UP000321392"/>
    </source>
</evidence>
<reference evidence="3" key="3">
    <citation type="submission" date="2019-07" db="EMBL/GenBank/DDBJ databases">
        <authorList>
            <person name="Whitman W."/>
            <person name="Huntemann M."/>
            <person name="Clum A."/>
            <person name="Pillay M."/>
            <person name="Palaniappan K."/>
            <person name="Varghese N."/>
            <person name="Mikhailova N."/>
            <person name="Stamatis D."/>
            <person name="Reddy T."/>
            <person name="Daum C."/>
            <person name="Shapiro N."/>
            <person name="Ivanova N."/>
            <person name="Kyrpides N."/>
            <person name="Woyke T."/>
        </authorList>
    </citation>
    <scope>NUCLEOTIDE SEQUENCE</scope>
    <source>
        <strain evidence="3">CGMCC 1.5380</strain>
    </source>
</reference>
<name>A0A562Q1U1_9FLAO</name>
<dbReference type="AlphaFoldDB" id="A0A562Q1U1"/>
<accession>A0A562Q1U1</accession>